<name>A0A545T329_9GAMM</name>
<organism evidence="2 3">
    <name type="scientific">Aliikangiella marina</name>
    <dbReference type="NCBI Taxonomy" id="1712262"/>
    <lineage>
        <taxon>Bacteria</taxon>
        <taxon>Pseudomonadati</taxon>
        <taxon>Pseudomonadota</taxon>
        <taxon>Gammaproteobacteria</taxon>
        <taxon>Oceanospirillales</taxon>
        <taxon>Pleioneaceae</taxon>
        <taxon>Aliikangiella</taxon>
    </lineage>
</organism>
<dbReference type="EMBL" id="VIKR01000006">
    <property type="protein sequence ID" value="TQV71609.1"/>
    <property type="molecule type" value="Genomic_DNA"/>
</dbReference>
<protein>
    <recommendedName>
        <fullName evidence="4">Secreted protein</fullName>
    </recommendedName>
</protein>
<keyword evidence="1" id="KW-0732">Signal</keyword>
<reference evidence="2 3" key="1">
    <citation type="submission" date="2019-06" db="EMBL/GenBank/DDBJ databases">
        <title>Draft genome of Aliikangiella marina GYP-15.</title>
        <authorList>
            <person name="Wang G."/>
        </authorList>
    </citation>
    <scope>NUCLEOTIDE SEQUENCE [LARGE SCALE GENOMIC DNA]</scope>
    <source>
        <strain evidence="2 3">GYP-15</strain>
    </source>
</reference>
<dbReference type="RefSeq" id="WP_142944008.1">
    <property type="nucleotide sequence ID" value="NZ_VIKR01000006.1"/>
</dbReference>
<comment type="caution">
    <text evidence="2">The sequence shown here is derived from an EMBL/GenBank/DDBJ whole genome shotgun (WGS) entry which is preliminary data.</text>
</comment>
<evidence type="ECO:0000313" key="3">
    <source>
        <dbReference type="Proteomes" id="UP000317839"/>
    </source>
</evidence>
<evidence type="ECO:0008006" key="4">
    <source>
        <dbReference type="Google" id="ProtNLM"/>
    </source>
</evidence>
<evidence type="ECO:0000256" key="1">
    <source>
        <dbReference type="SAM" id="SignalP"/>
    </source>
</evidence>
<evidence type="ECO:0000313" key="2">
    <source>
        <dbReference type="EMBL" id="TQV71609.1"/>
    </source>
</evidence>
<dbReference type="OrthoDB" id="7066956at2"/>
<accession>A0A545T329</accession>
<feature type="signal peptide" evidence="1">
    <location>
        <begin position="1"/>
        <end position="25"/>
    </location>
</feature>
<gene>
    <name evidence="2" type="ORF">FLL45_20890</name>
</gene>
<dbReference type="Proteomes" id="UP000317839">
    <property type="component" value="Unassembled WGS sequence"/>
</dbReference>
<sequence>MMMKKSLIAIILTLSLISIPKECFAGQQEFCNGFKSGYIAGYMRASGSNLDPLTPMCPTQPLKGSGEPKSDYEHGYMIGYEIGSKKI</sequence>
<feature type="chain" id="PRO_5022002973" description="Secreted protein" evidence="1">
    <location>
        <begin position="26"/>
        <end position="87"/>
    </location>
</feature>
<proteinExistence type="predicted"/>
<keyword evidence="3" id="KW-1185">Reference proteome</keyword>
<dbReference type="AlphaFoldDB" id="A0A545T329"/>